<protein>
    <submittedName>
        <fullName evidence="1">Uncharacterized protein</fullName>
    </submittedName>
</protein>
<organism evidence="1 2">
    <name type="scientific">Lithocarpus litseifolius</name>
    <dbReference type="NCBI Taxonomy" id="425828"/>
    <lineage>
        <taxon>Eukaryota</taxon>
        <taxon>Viridiplantae</taxon>
        <taxon>Streptophyta</taxon>
        <taxon>Embryophyta</taxon>
        <taxon>Tracheophyta</taxon>
        <taxon>Spermatophyta</taxon>
        <taxon>Magnoliopsida</taxon>
        <taxon>eudicotyledons</taxon>
        <taxon>Gunneridae</taxon>
        <taxon>Pentapetalae</taxon>
        <taxon>rosids</taxon>
        <taxon>fabids</taxon>
        <taxon>Fagales</taxon>
        <taxon>Fagaceae</taxon>
        <taxon>Lithocarpus</taxon>
    </lineage>
</organism>
<gene>
    <name evidence="1" type="ORF">SO802_018086</name>
</gene>
<keyword evidence="2" id="KW-1185">Reference proteome</keyword>
<comment type="caution">
    <text evidence="1">The sequence shown here is derived from an EMBL/GenBank/DDBJ whole genome shotgun (WGS) entry which is preliminary data.</text>
</comment>
<name>A0AAW2CK83_9ROSI</name>
<sequence>MHWVFGQEYEQGGSKDPKGFAINSGWRIHFNVEWYKAKERAAKVLAGVTVLTVSEVYDTVGVGCWDG</sequence>
<proteinExistence type="predicted"/>
<dbReference type="AlphaFoldDB" id="A0AAW2CK83"/>
<reference evidence="1 2" key="1">
    <citation type="submission" date="2024-01" db="EMBL/GenBank/DDBJ databases">
        <title>A telomere-to-telomere, gap-free genome of sweet tea (Lithocarpus litseifolius).</title>
        <authorList>
            <person name="Zhou J."/>
        </authorList>
    </citation>
    <scope>NUCLEOTIDE SEQUENCE [LARGE SCALE GENOMIC DNA]</scope>
    <source>
        <strain evidence="1">Zhou-2022a</strain>
        <tissue evidence="1">Leaf</tissue>
    </source>
</reference>
<dbReference type="Proteomes" id="UP001459277">
    <property type="component" value="Unassembled WGS sequence"/>
</dbReference>
<dbReference type="EMBL" id="JAZDWU010000006">
    <property type="protein sequence ID" value="KAK9998483.1"/>
    <property type="molecule type" value="Genomic_DNA"/>
</dbReference>
<evidence type="ECO:0000313" key="1">
    <source>
        <dbReference type="EMBL" id="KAK9998483.1"/>
    </source>
</evidence>
<evidence type="ECO:0000313" key="2">
    <source>
        <dbReference type="Proteomes" id="UP001459277"/>
    </source>
</evidence>
<accession>A0AAW2CK83</accession>